<organism evidence="1">
    <name type="scientific">marine metagenome</name>
    <dbReference type="NCBI Taxonomy" id="408172"/>
    <lineage>
        <taxon>unclassified sequences</taxon>
        <taxon>metagenomes</taxon>
        <taxon>ecological metagenomes</taxon>
    </lineage>
</organism>
<dbReference type="PROSITE" id="PS51257">
    <property type="entry name" value="PROKAR_LIPOPROTEIN"/>
    <property type="match status" value="1"/>
</dbReference>
<dbReference type="GO" id="GO:0020037">
    <property type="term" value="F:heme binding"/>
    <property type="evidence" value="ECO:0007669"/>
    <property type="project" value="InterPro"/>
</dbReference>
<reference evidence="1" key="1">
    <citation type="submission" date="2018-05" db="EMBL/GenBank/DDBJ databases">
        <authorList>
            <person name="Lanie J.A."/>
            <person name="Ng W.-L."/>
            <person name="Kazmierczak K.M."/>
            <person name="Andrzejewski T.M."/>
            <person name="Davidsen T.M."/>
            <person name="Wayne K.J."/>
            <person name="Tettelin H."/>
            <person name="Glass J.I."/>
            <person name="Rusch D."/>
            <person name="Podicherti R."/>
            <person name="Tsui H.-C.T."/>
            <person name="Winkler M.E."/>
        </authorList>
    </citation>
    <scope>NUCLEOTIDE SEQUENCE</scope>
</reference>
<dbReference type="AlphaFoldDB" id="A0A381ZKD2"/>
<sequence>MGSKVRVLSVVATLMGACDSGNIGPPSPPFTPVADVKQIMEMVIDPAAEVIWESVGFIITADGEEEVRPRNDEDWAVVRNSAMILAESGNLLMIGDRAKGEGPWMIMSRSLVEAGKATLQAAEAKDVEAVFAVGERLYNACETCHVLYWYDEDGLAIRDVVDQ</sequence>
<name>A0A381ZKD2_9ZZZZ</name>
<dbReference type="InterPro" id="IPR010980">
    <property type="entry name" value="Cyt_c/b562"/>
</dbReference>
<dbReference type="EMBL" id="UINC01021635">
    <property type="protein sequence ID" value="SVA89604.1"/>
    <property type="molecule type" value="Genomic_DNA"/>
</dbReference>
<gene>
    <name evidence="1" type="ORF">METZ01_LOCUS142458</name>
</gene>
<evidence type="ECO:0000313" key="1">
    <source>
        <dbReference type="EMBL" id="SVA89604.1"/>
    </source>
</evidence>
<dbReference type="GO" id="GO:0005506">
    <property type="term" value="F:iron ion binding"/>
    <property type="evidence" value="ECO:0007669"/>
    <property type="project" value="InterPro"/>
</dbReference>
<proteinExistence type="predicted"/>
<accession>A0A381ZKD2</accession>
<dbReference type="GO" id="GO:0022900">
    <property type="term" value="P:electron transport chain"/>
    <property type="evidence" value="ECO:0007669"/>
    <property type="project" value="InterPro"/>
</dbReference>
<evidence type="ECO:0008006" key="2">
    <source>
        <dbReference type="Google" id="ProtNLM"/>
    </source>
</evidence>
<protein>
    <recommendedName>
        <fullName evidence="2">Cytochrome c domain-containing protein</fullName>
    </recommendedName>
</protein>
<dbReference type="SUPFAM" id="SSF47175">
    <property type="entry name" value="Cytochromes"/>
    <property type="match status" value="1"/>
</dbReference>
<dbReference type="GO" id="GO:0009055">
    <property type="term" value="F:electron transfer activity"/>
    <property type="evidence" value="ECO:0007669"/>
    <property type="project" value="InterPro"/>
</dbReference>